<keyword evidence="1" id="KW-0472">Membrane</keyword>
<dbReference type="EMBL" id="NVVJ01000059">
    <property type="protein sequence ID" value="PCJ22487.1"/>
    <property type="molecule type" value="Genomic_DNA"/>
</dbReference>
<proteinExistence type="predicted"/>
<comment type="caution">
    <text evidence="2">The sequence shown here is derived from an EMBL/GenBank/DDBJ whole genome shotgun (WGS) entry which is preliminary data.</text>
</comment>
<gene>
    <name evidence="2" type="ORF">COA96_14250</name>
</gene>
<evidence type="ECO:0000313" key="3">
    <source>
        <dbReference type="Proteomes" id="UP000218327"/>
    </source>
</evidence>
<evidence type="ECO:0000256" key="1">
    <source>
        <dbReference type="SAM" id="Phobius"/>
    </source>
</evidence>
<dbReference type="AlphaFoldDB" id="A0A2A5AT65"/>
<accession>A0A2A5AT65</accession>
<sequence>MKVLSLSNLALIAEIVSGVAVVISLIILISNLRDNTAAIRSSTYDNLVSDIAQWRQQRATNESLSNIRFKRITSGLDELTPLERWKDFDMQIALYIHFERAFLQWSEGNLTDAQWERFSSSACSLDLAPDESTNYGAVLGLSLSEDYFLYLQGCNDSIIPFRD</sequence>
<keyword evidence="1" id="KW-0812">Transmembrane</keyword>
<evidence type="ECO:0000313" key="2">
    <source>
        <dbReference type="EMBL" id="PCJ22487.1"/>
    </source>
</evidence>
<protein>
    <submittedName>
        <fullName evidence="2">Uncharacterized protein</fullName>
    </submittedName>
</protein>
<dbReference type="Proteomes" id="UP000218327">
    <property type="component" value="Unassembled WGS sequence"/>
</dbReference>
<reference evidence="3" key="1">
    <citation type="submission" date="2017-08" db="EMBL/GenBank/DDBJ databases">
        <title>A dynamic microbial community with high functional redundancy inhabits the cold, oxic subseafloor aquifer.</title>
        <authorList>
            <person name="Tully B.J."/>
            <person name="Wheat C.G."/>
            <person name="Glazer B.T."/>
            <person name="Huber J.A."/>
        </authorList>
    </citation>
    <scope>NUCLEOTIDE SEQUENCE [LARGE SCALE GENOMIC DNA]</scope>
</reference>
<feature type="transmembrane region" description="Helical" evidence="1">
    <location>
        <begin position="6"/>
        <end position="30"/>
    </location>
</feature>
<name>A0A2A5AT65_9GAMM</name>
<organism evidence="2 3">
    <name type="scientific">SAR86 cluster bacterium</name>
    <dbReference type="NCBI Taxonomy" id="2030880"/>
    <lineage>
        <taxon>Bacteria</taxon>
        <taxon>Pseudomonadati</taxon>
        <taxon>Pseudomonadota</taxon>
        <taxon>Gammaproteobacteria</taxon>
        <taxon>SAR86 cluster</taxon>
    </lineage>
</organism>
<keyword evidence="1" id="KW-1133">Transmembrane helix</keyword>